<proteinExistence type="inferred from homology"/>
<dbReference type="PROSITE" id="PS51671">
    <property type="entry name" value="ACT"/>
    <property type="match status" value="1"/>
</dbReference>
<evidence type="ECO:0000256" key="3">
    <source>
        <dbReference type="RuleBase" id="RU003847"/>
    </source>
</evidence>
<evidence type="ECO:0000313" key="9">
    <source>
        <dbReference type="Proteomes" id="UP001589862"/>
    </source>
</evidence>
<dbReference type="RefSeq" id="WP_377457662.1">
    <property type="nucleotide sequence ID" value="NZ_JBHLUB010000001.1"/>
</dbReference>
<feature type="compositionally biased region" description="Polar residues" evidence="4">
    <location>
        <begin position="1"/>
        <end position="20"/>
    </location>
</feature>
<dbReference type="Gene3D" id="1.10.3210.10">
    <property type="entry name" value="Hypothetical protein af1432"/>
    <property type="match status" value="1"/>
</dbReference>
<dbReference type="EC" id="2.7.6.5" evidence="8"/>
<dbReference type="InterPro" id="IPR003607">
    <property type="entry name" value="HD/PDEase_dom"/>
</dbReference>
<feature type="region of interest" description="Disordered" evidence="4">
    <location>
        <begin position="1"/>
        <end position="59"/>
    </location>
</feature>
<sequence length="784" mass="87900">MTSTDPTGGSQKNPPQNAGPSNPAPVAFPPTAPIQVVPPPKPTVRRPRSRLKGFGGRGPEYSPMLEPLLRTVRVQHPREDLDFIIRAFETAEKYHEGQRRKSGDPYITHPVAVATILADLGLSGTTLAAALLHDTVEDTEYTLEQLTADFGEEVALLVDGVTKLDSVDLGTDSKVETLRKMVVAMSRDIRVLLIKLADRLHNARTWRYVSPESSARKAKETLDIFAPLAHRLGMNTIKWELEDLSFAALQPKIYEELVRLVGERTPEREKYVNGVTQEIEADLREAKIRGQVSGRPKHYFSIYQKMVNQNKAFNDIHDLIGVRVLVDTVGQCYAVLGAVHARWTPLGGRFKDYIANPKFNLYQSLHTTVVGPLGRPVEIQIRTFRMHQLAEYGVAAHWKYKQGSKTGDMRWLRSVVDWQKNTQDPNEFFQSLQFEINAQEVFVYTPKGTVMSLPAGSTPVDFAYAIHTDIGNSTIGARVNNRLVPLNTTLENGDRVEIIRSKSPTASPSRDWLNFVQSGKARSRIRHWYSKERRVENIEVGKDMLSKALRKSHGPAHEKATPQLIAEVAETMNYADTTALYSAIGEGHISTQNVLEKLNQLIAPTPEEDSDEVPTELTDRSTTVRPIETGGSDIIVEGGADGLLVKLARCCAPMPPDEITGYVTRGSGISVHRVDCDNIRHMKEEAGRLLKVRWAETVHSTFLVEITVEALDRPSLLLDVTKVLSDHHVDIRKVDLQTTKEQVAIAMFAFEMSDSKYLDTILNAIRRIDGVYDVYRSMDRRRRR</sequence>
<dbReference type="SUPFAM" id="SSF109604">
    <property type="entry name" value="HD-domain/PDEase-like"/>
    <property type="match status" value="1"/>
</dbReference>
<dbReference type="InterPro" id="IPR012675">
    <property type="entry name" value="Beta-grasp_dom_sf"/>
</dbReference>
<dbReference type="CDD" id="cd01668">
    <property type="entry name" value="TGS_RSH"/>
    <property type="match status" value="1"/>
</dbReference>
<dbReference type="NCBIfam" id="TIGR00691">
    <property type="entry name" value="spoT_relA"/>
    <property type="match status" value="1"/>
</dbReference>
<comment type="caution">
    <text evidence="8">The sequence shown here is derived from an EMBL/GenBank/DDBJ whole genome shotgun (WGS) entry which is preliminary data.</text>
</comment>
<dbReference type="Pfam" id="PF13328">
    <property type="entry name" value="HD_4"/>
    <property type="match status" value="1"/>
</dbReference>
<dbReference type="InterPro" id="IPR033655">
    <property type="entry name" value="TGS_RelA/SpoT"/>
</dbReference>
<dbReference type="InterPro" id="IPR043519">
    <property type="entry name" value="NT_sf"/>
</dbReference>
<dbReference type="Gene3D" id="3.30.460.10">
    <property type="entry name" value="Beta Polymerase, domain 2"/>
    <property type="match status" value="1"/>
</dbReference>
<dbReference type="CDD" id="cd05399">
    <property type="entry name" value="NT_Rel-Spo_like"/>
    <property type="match status" value="1"/>
</dbReference>
<dbReference type="Gene3D" id="3.10.20.30">
    <property type="match status" value="1"/>
</dbReference>
<dbReference type="PROSITE" id="PS51831">
    <property type="entry name" value="HD"/>
    <property type="match status" value="1"/>
</dbReference>
<evidence type="ECO:0000313" key="8">
    <source>
        <dbReference type="EMBL" id="MFC0581099.1"/>
    </source>
</evidence>
<feature type="domain" description="TGS" evidence="7">
    <location>
        <begin position="439"/>
        <end position="500"/>
    </location>
</feature>
<evidence type="ECO:0000256" key="1">
    <source>
        <dbReference type="ARBA" id="ARBA00004976"/>
    </source>
</evidence>
<dbReference type="Proteomes" id="UP001589862">
    <property type="component" value="Unassembled WGS sequence"/>
</dbReference>
<dbReference type="CDD" id="cd04876">
    <property type="entry name" value="ACT_RelA-SpoT"/>
    <property type="match status" value="1"/>
</dbReference>
<dbReference type="InterPro" id="IPR004095">
    <property type="entry name" value="TGS"/>
</dbReference>
<dbReference type="Pfam" id="PF04607">
    <property type="entry name" value="RelA_SpoT"/>
    <property type="match status" value="1"/>
</dbReference>
<evidence type="ECO:0000259" key="6">
    <source>
        <dbReference type="PROSITE" id="PS51831"/>
    </source>
</evidence>
<dbReference type="SMART" id="SM00471">
    <property type="entry name" value="HDc"/>
    <property type="match status" value="1"/>
</dbReference>
<evidence type="ECO:0000259" key="7">
    <source>
        <dbReference type="PROSITE" id="PS51880"/>
    </source>
</evidence>
<keyword evidence="9" id="KW-1185">Reference proteome</keyword>
<feature type="compositionally biased region" description="Pro residues" evidence="4">
    <location>
        <begin position="22"/>
        <end position="42"/>
    </location>
</feature>
<dbReference type="CDD" id="cd00077">
    <property type="entry name" value="HDc"/>
    <property type="match status" value="1"/>
</dbReference>
<dbReference type="InterPro" id="IPR006674">
    <property type="entry name" value="HD_domain"/>
</dbReference>
<keyword evidence="8" id="KW-0808">Transferase</keyword>
<evidence type="ECO:0000259" key="5">
    <source>
        <dbReference type="PROSITE" id="PS51671"/>
    </source>
</evidence>
<dbReference type="SMART" id="SM00954">
    <property type="entry name" value="RelA_SpoT"/>
    <property type="match status" value="1"/>
</dbReference>
<dbReference type="InterPro" id="IPR004811">
    <property type="entry name" value="RelA/Spo_fam"/>
</dbReference>
<dbReference type="InterPro" id="IPR012676">
    <property type="entry name" value="TGS-like"/>
</dbReference>
<dbReference type="InterPro" id="IPR045600">
    <property type="entry name" value="RelA/SpoT_AH_RIS"/>
</dbReference>
<dbReference type="InterPro" id="IPR045865">
    <property type="entry name" value="ACT-like_dom_sf"/>
</dbReference>
<comment type="function">
    <text evidence="3">In eubacteria ppGpp (guanosine 3'-diphosphate 5'-diphosphate) is a mediator of the stringent response that coordinates a variety of cellular activities in response to changes in nutritional abundance.</text>
</comment>
<dbReference type="Pfam" id="PF13291">
    <property type="entry name" value="ACT_4"/>
    <property type="match status" value="1"/>
</dbReference>
<comment type="catalytic activity">
    <reaction evidence="2">
        <text>GTP + ATP = guanosine 3'-diphosphate 5'-triphosphate + AMP</text>
        <dbReference type="Rhea" id="RHEA:22088"/>
        <dbReference type="ChEBI" id="CHEBI:30616"/>
        <dbReference type="ChEBI" id="CHEBI:37565"/>
        <dbReference type="ChEBI" id="CHEBI:142410"/>
        <dbReference type="ChEBI" id="CHEBI:456215"/>
        <dbReference type="EC" id="2.7.6.5"/>
    </reaction>
</comment>
<dbReference type="SUPFAM" id="SSF81301">
    <property type="entry name" value="Nucleotidyltransferase"/>
    <property type="match status" value="1"/>
</dbReference>
<dbReference type="SUPFAM" id="SSF55021">
    <property type="entry name" value="ACT-like"/>
    <property type="match status" value="1"/>
</dbReference>
<evidence type="ECO:0000256" key="4">
    <source>
        <dbReference type="SAM" id="MobiDB-lite"/>
    </source>
</evidence>
<name>A0ABV6P7J2_9MICC</name>
<dbReference type="GO" id="GO:0008728">
    <property type="term" value="F:GTP diphosphokinase activity"/>
    <property type="evidence" value="ECO:0007669"/>
    <property type="project" value="UniProtKB-EC"/>
</dbReference>
<dbReference type="PANTHER" id="PTHR21262:SF31">
    <property type="entry name" value="GTP PYROPHOSPHOKINASE"/>
    <property type="match status" value="1"/>
</dbReference>
<comment type="similarity">
    <text evidence="3">Belongs to the relA/spoT family.</text>
</comment>
<dbReference type="PROSITE" id="PS51880">
    <property type="entry name" value="TGS"/>
    <property type="match status" value="1"/>
</dbReference>
<comment type="pathway">
    <text evidence="1">Purine metabolism; ppGpp biosynthesis; ppGpp from GTP: step 1/2.</text>
</comment>
<dbReference type="EMBL" id="JBHLUB010000001">
    <property type="protein sequence ID" value="MFC0581099.1"/>
    <property type="molecule type" value="Genomic_DNA"/>
</dbReference>
<accession>A0ABV6P7J2</accession>
<dbReference type="InterPro" id="IPR002912">
    <property type="entry name" value="ACT_dom"/>
</dbReference>
<feature type="domain" description="HD" evidence="6">
    <location>
        <begin position="106"/>
        <end position="203"/>
    </location>
</feature>
<dbReference type="Gene3D" id="3.30.70.260">
    <property type="match status" value="1"/>
</dbReference>
<dbReference type="Pfam" id="PF02824">
    <property type="entry name" value="TGS"/>
    <property type="match status" value="1"/>
</dbReference>
<dbReference type="PANTHER" id="PTHR21262">
    <property type="entry name" value="GUANOSINE-3',5'-BIS DIPHOSPHATE 3'-PYROPHOSPHOHYDROLASE"/>
    <property type="match status" value="1"/>
</dbReference>
<organism evidence="8 9">
    <name type="scientific">Micrococcoides hystricis</name>
    <dbReference type="NCBI Taxonomy" id="1572761"/>
    <lineage>
        <taxon>Bacteria</taxon>
        <taxon>Bacillati</taxon>
        <taxon>Actinomycetota</taxon>
        <taxon>Actinomycetes</taxon>
        <taxon>Micrococcales</taxon>
        <taxon>Micrococcaceae</taxon>
        <taxon>Micrococcoides</taxon>
    </lineage>
</organism>
<feature type="domain" description="ACT" evidence="5">
    <location>
        <begin position="705"/>
        <end position="779"/>
    </location>
</feature>
<gene>
    <name evidence="8" type="ORF">ACFFFR_01670</name>
</gene>
<protein>
    <submittedName>
        <fullName evidence="8">RelA/SpoT family protein</fullName>
        <ecNumber evidence="8">2.7.6.5</ecNumber>
    </submittedName>
</protein>
<dbReference type="Pfam" id="PF19296">
    <property type="entry name" value="RelA_AH_RIS"/>
    <property type="match status" value="1"/>
</dbReference>
<dbReference type="SUPFAM" id="SSF81271">
    <property type="entry name" value="TGS-like"/>
    <property type="match status" value="1"/>
</dbReference>
<dbReference type="InterPro" id="IPR007685">
    <property type="entry name" value="RelA_SpoT"/>
</dbReference>
<evidence type="ECO:0000256" key="2">
    <source>
        <dbReference type="ARBA" id="ARBA00048244"/>
    </source>
</evidence>
<reference evidence="8 9" key="1">
    <citation type="submission" date="2024-09" db="EMBL/GenBank/DDBJ databases">
        <authorList>
            <person name="Sun Q."/>
            <person name="Mori K."/>
        </authorList>
    </citation>
    <scope>NUCLEOTIDE SEQUENCE [LARGE SCALE GENOMIC DNA]</scope>
    <source>
        <strain evidence="8 9">NCAIM B.02604</strain>
    </source>
</reference>